<proteinExistence type="predicted"/>
<gene>
    <name evidence="1" type="ORF">MEUPH1_LOCUS1325</name>
</gene>
<reference evidence="1 2" key="1">
    <citation type="submission" date="2023-01" db="EMBL/GenBank/DDBJ databases">
        <authorList>
            <person name="Whitehead M."/>
        </authorList>
    </citation>
    <scope>NUCLEOTIDE SEQUENCE [LARGE SCALE GENOMIC DNA]</scope>
</reference>
<dbReference type="EMBL" id="CARXXK010000001">
    <property type="protein sequence ID" value="CAI6344153.1"/>
    <property type="molecule type" value="Genomic_DNA"/>
</dbReference>
<evidence type="ECO:0000313" key="2">
    <source>
        <dbReference type="Proteomes" id="UP001160148"/>
    </source>
</evidence>
<dbReference type="Proteomes" id="UP001160148">
    <property type="component" value="Unassembled WGS sequence"/>
</dbReference>
<evidence type="ECO:0008006" key="3">
    <source>
        <dbReference type="Google" id="ProtNLM"/>
    </source>
</evidence>
<comment type="caution">
    <text evidence="1">The sequence shown here is derived from an EMBL/GenBank/DDBJ whole genome shotgun (WGS) entry which is preliminary data.</text>
</comment>
<accession>A0AAV0VIT9</accession>
<sequence>MYSSKRKRIKFECMECGSIFNNDYRLQHERIVLIECAIKSLSEICNDTNQLDKHISSAKVFAIKMKIDPISDFEKHHRKRIKPRRIDSNSSSQVNFSLESFYRKEFIEVLDTLITLMSSNLKCCLTSVQPTTVV</sequence>
<organism evidence="1 2">
    <name type="scientific">Macrosiphum euphorbiae</name>
    <name type="common">potato aphid</name>
    <dbReference type="NCBI Taxonomy" id="13131"/>
    <lineage>
        <taxon>Eukaryota</taxon>
        <taxon>Metazoa</taxon>
        <taxon>Ecdysozoa</taxon>
        <taxon>Arthropoda</taxon>
        <taxon>Hexapoda</taxon>
        <taxon>Insecta</taxon>
        <taxon>Pterygota</taxon>
        <taxon>Neoptera</taxon>
        <taxon>Paraneoptera</taxon>
        <taxon>Hemiptera</taxon>
        <taxon>Sternorrhyncha</taxon>
        <taxon>Aphidomorpha</taxon>
        <taxon>Aphidoidea</taxon>
        <taxon>Aphididae</taxon>
        <taxon>Macrosiphini</taxon>
        <taxon>Macrosiphum</taxon>
    </lineage>
</organism>
<keyword evidence="2" id="KW-1185">Reference proteome</keyword>
<name>A0AAV0VIT9_9HEMI</name>
<evidence type="ECO:0000313" key="1">
    <source>
        <dbReference type="EMBL" id="CAI6344153.1"/>
    </source>
</evidence>
<dbReference type="AlphaFoldDB" id="A0AAV0VIT9"/>
<protein>
    <recommendedName>
        <fullName evidence="3">C2H2-type domain-containing protein</fullName>
    </recommendedName>
</protein>